<dbReference type="EMBL" id="JAUEDK010000022">
    <property type="protein sequence ID" value="MDN0075779.1"/>
    <property type="molecule type" value="Genomic_DNA"/>
</dbReference>
<name>A0ABT7XPR4_9NEIS</name>
<dbReference type="Gene3D" id="2.130.10.10">
    <property type="entry name" value="YVTN repeat-like/Quinoprotein amine dehydrogenase"/>
    <property type="match status" value="1"/>
</dbReference>
<reference evidence="1" key="1">
    <citation type="submission" date="2023-06" db="EMBL/GenBank/DDBJ databases">
        <authorList>
            <person name="Zhang S."/>
        </authorList>
    </citation>
    <scope>NUCLEOTIDE SEQUENCE</scope>
    <source>
        <strain evidence="1">SG2303</strain>
    </source>
</reference>
<comment type="caution">
    <text evidence="1">The sequence shown here is derived from an EMBL/GenBank/DDBJ whole genome shotgun (WGS) entry which is preliminary data.</text>
</comment>
<dbReference type="RefSeq" id="WP_289830421.1">
    <property type="nucleotide sequence ID" value="NZ_JAUEDK010000022.1"/>
</dbReference>
<dbReference type="SUPFAM" id="SSF110296">
    <property type="entry name" value="Oligoxyloglucan reducing end-specific cellobiohydrolase"/>
    <property type="match status" value="1"/>
</dbReference>
<evidence type="ECO:0000313" key="2">
    <source>
        <dbReference type="Proteomes" id="UP001168540"/>
    </source>
</evidence>
<dbReference type="Proteomes" id="UP001168540">
    <property type="component" value="Unassembled WGS sequence"/>
</dbReference>
<dbReference type="InterPro" id="IPR015943">
    <property type="entry name" value="WD40/YVTN_repeat-like_dom_sf"/>
</dbReference>
<sequence length="404" mass="46718">MWTYETELMEHDKPYGGGDMRIHARQVMVFKPIGPEQKFKPMEEWKNPEVAEPTEPWMNDIDEISNRATIRLLRGDMGKGIRRIFEKPGQNGAWWLSPDWQTIYLTTDWSNYKLPMGPDGYGQRWHALWKSVDGGQHWQQLPWPERTQPGQPLFMADGQRGYLVADGMRIWRTSDGGLHWQALPLPAWANQRLMMNPDGNGFSPWVKNTRARFDAFDVSEDGTLRVAFYVRKARLAAKLGEVTESTLLYSLPFTTKVEELPAKWMQPDAVFKQQSLMDIKAAKDGGVHLIALQGQLQPDQANGEQQRLAAYVHWQQGKETFRHVFAPHVIPGALFIGRQDQLVLAGESQQPDRVMRDSITLVSSDGGRSWDETNDGSAYAWYYETETNRIWKYEYHSLYWRKLE</sequence>
<evidence type="ECO:0000313" key="1">
    <source>
        <dbReference type="EMBL" id="MDN0075779.1"/>
    </source>
</evidence>
<gene>
    <name evidence="1" type="ORF">QU481_12875</name>
</gene>
<proteinExistence type="predicted"/>
<organism evidence="1 2">
    <name type="scientific">Crenobacter oryzisoli</name>
    <dbReference type="NCBI Taxonomy" id="3056844"/>
    <lineage>
        <taxon>Bacteria</taxon>
        <taxon>Pseudomonadati</taxon>
        <taxon>Pseudomonadota</taxon>
        <taxon>Betaproteobacteria</taxon>
        <taxon>Neisseriales</taxon>
        <taxon>Neisseriaceae</taxon>
        <taxon>Crenobacter</taxon>
    </lineage>
</organism>
<protein>
    <recommendedName>
        <fullName evidence="3">Sialidase domain-containing protein</fullName>
    </recommendedName>
</protein>
<accession>A0ABT7XPR4</accession>
<keyword evidence="2" id="KW-1185">Reference proteome</keyword>
<evidence type="ECO:0008006" key="3">
    <source>
        <dbReference type="Google" id="ProtNLM"/>
    </source>
</evidence>